<evidence type="ECO:0000256" key="2">
    <source>
        <dbReference type="PIRSR" id="PIRSR640198-2"/>
    </source>
</evidence>
<dbReference type="PANTHER" id="PTHR13504">
    <property type="entry name" value="FIDO DOMAIN-CONTAINING PROTEIN DDB_G0283145"/>
    <property type="match status" value="1"/>
</dbReference>
<dbReference type="InterPro" id="IPR036388">
    <property type="entry name" value="WH-like_DNA-bd_sf"/>
</dbReference>
<evidence type="ECO:0000256" key="1">
    <source>
        <dbReference type="PIRSR" id="PIRSR640198-1"/>
    </source>
</evidence>
<dbReference type="Gene3D" id="1.10.3290.10">
    <property type="entry name" value="Fido-like domain"/>
    <property type="match status" value="1"/>
</dbReference>
<dbReference type="GO" id="GO:0005524">
    <property type="term" value="F:ATP binding"/>
    <property type="evidence" value="ECO:0007669"/>
    <property type="project" value="UniProtKB-KW"/>
</dbReference>
<evidence type="ECO:0000313" key="4">
    <source>
        <dbReference type="EMBL" id="XBO74689.1"/>
    </source>
</evidence>
<dbReference type="Gene3D" id="1.10.10.10">
    <property type="entry name" value="Winged helix-like DNA-binding domain superfamily/Winged helix DNA-binding domain"/>
    <property type="match status" value="1"/>
</dbReference>
<feature type="domain" description="Fido" evidence="3">
    <location>
        <begin position="122"/>
        <end position="280"/>
    </location>
</feature>
<dbReference type="InterPro" id="IPR025230">
    <property type="entry name" value="DUF4172"/>
</dbReference>
<keyword evidence="2" id="KW-0547">Nucleotide-binding</keyword>
<protein>
    <submittedName>
        <fullName evidence="4">Fic family protein</fullName>
    </submittedName>
</protein>
<feature type="active site" evidence="1">
    <location>
        <position position="215"/>
    </location>
</feature>
<evidence type="ECO:0000259" key="3">
    <source>
        <dbReference type="PROSITE" id="PS51459"/>
    </source>
</evidence>
<dbReference type="InterPro" id="IPR040198">
    <property type="entry name" value="Fido_containing"/>
</dbReference>
<dbReference type="Pfam" id="PF02661">
    <property type="entry name" value="Fic"/>
    <property type="match status" value="1"/>
</dbReference>
<proteinExistence type="predicted"/>
<organism evidence="4">
    <name type="scientific">Halomonas sp. H10-59</name>
    <dbReference type="NCBI Taxonomy" id="2950874"/>
    <lineage>
        <taxon>Bacteria</taxon>
        <taxon>Pseudomonadati</taxon>
        <taxon>Pseudomonadota</taxon>
        <taxon>Gammaproteobacteria</taxon>
        <taxon>Oceanospirillales</taxon>
        <taxon>Halomonadaceae</taxon>
        <taxon>Halomonas</taxon>
    </lineage>
</organism>
<dbReference type="PANTHER" id="PTHR13504:SF33">
    <property type="entry name" value="FIC FAMILY PROTEIN"/>
    <property type="match status" value="1"/>
</dbReference>
<dbReference type="SUPFAM" id="SSF46785">
    <property type="entry name" value="Winged helix' DNA-binding domain"/>
    <property type="match status" value="1"/>
</dbReference>
<accession>A0AAU7KSX4</accession>
<dbReference type="PROSITE" id="PS51459">
    <property type="entry name" value="FIDO"/>
    <property type="match status" value="1"/>
</dbReference>
<dbReference type="EMBL" id="CP098828">
    <property type="protein sequence ID" value="XBO74689.1"/>
    <property type="molecule type" value="Genomic_DNA"/>
</dbReference>
<keyword evidence="2" id="KW-0067">ATP-binding</keyword>
<feature type="binding site" evidence="2">
    <location>
        <begin position="219"/>
        <end position="226"/>
    </location>
    <ligand>
        <name>ATP</name>
        <dbReference type="ChEBI" id="CHEBI:30616"/>
    </ligand>
</feature>
<dbReference type="InterPro" id="IPR003812">
    <property type="entry name" value="Fido"/>
</dbReference>
<dbReference type="SUPFAM" id="SSF140931">
    <property type="entry name" value="Fic-like"/>
    <property type="match status" value="1"/>
</dbReference>
<feature type="binding site" evidence="2">
    <location>
        <begin position="257"/>
        <end position="258"/>
    </location>
    <ligand>
        <name>ATP</name>
        <dbReference type="ChEBI" id="CHEBI:30616"/>
    </ligand>
</feature>
<sequence length="387" mass="43505">MTDHASTWIWQHPDWPNFTWHAAEIQPRVQACWRDLGILLGRSWALTSADDQDAEARAALDTLLQSIVTSSAIEGERLNVASVRSSLARRLGVEEPEGATSPRAEGLAELMLDATFKPDTPLDTTRLFQWHRWLFPDADAGLTTLRPGQWRGVEPMQVVSGRLDRPKVHFEAPPREGLEHEVDQFLTWFASSRHDPELDPLVRAGLAHFWFVTLHPFEDGNGRIARAIADRALAQADQQSIRLYAMSAAILERRADYYRRLEANQCGTPDLTAWLVWFLETLDATLLDVLGKVDRTLAKARFWQHFRAAGLLPEQVKVLNRLLDGGERGFEHGISASQYQKVAKVSKATATRHLAGLVEKGCLVKLPGGGRSTRYQVPERFHQDSGE</sequence>
<dbReference type="RefSeq" id="WP_348814906.1">
    <property type="nucleotide sequence ID" value="NZ_CP098828.1"/>
</dbReference>
<dbReference type="InterPro" id="IPR036390">
    <property type="entry name" value="WH_DNA-bd_sf"/>
</dbReference>
<dbReference type="AlphaFoldDB" id="A0AAU7KSX4"/>
<dbReference type="Pfam" id="PF13776">
    <property type="entry name" value="DUF4172"/>
    <property type="match status" value="1"/>
</dbReference>
<dbReference type="InterPro" id="IPR036597">
    <property type="entry name" value="Fido-like_dom_sf"/>
</dbReference>
<gene>
    <name evidence="4" type="ORF">NFG57_18045</name>
</gene>
<name>A0AAU7KSX4_9GAMM</name>
<reference evidence="4" key="1">
    <citation type="submission" date="2022-06" db="EMBL/GenBank/DDBJ databases">
        <title>A novel DMS-producing enzyme.</title>
        <authorList>
            <person name="Zhang Y."/>
        </authorList>
    </citation>
    <scope>NUCLEOTIDE SEQUENCE</scope>
    <source>
        <strain evidence="4">H10-59</strain>
    </source>
</reference>